<organism evidence="2 3">
    <name type="scientific">Rivihabitans pingtungensis</name>
    <dbReference type="NCBI Taxonomy" id="1054498"/>
    <lineage>
        <taxon>Bacteria</taxon>
        <taxon>Pseudomonadati</taxon>
        <taxon>Pseudomonadota</taxon>
        <taxon>Betaproteobacteria</taxon>
        <taxon>Neisseriales</taxon>
        <taxon>Aquaspirillaceae</taxon>
        <taxon>Rivihabitans</taxon>
    </lineage>
</organism>
<gene>
    <name evidence="2" type="ORF">DFR34_12229</name>
</gene>
<keyword evidence="1" id="KW-0472">Membrane</keyword>
<accession>A0A318KLG5</accession>
<protein>
    <submittedName>
        <fullName evidence="2">Uncharacterized protein</fullName>
    </submittedName>
</protein>
<evidence type="ECO:0000313" key="2">
    <source>
        <dbReference type="EMBL" id="PXX76125.1"/>
    </source>
</evidence>
<evidence type="ECO:0000256" key="1">
    <source>
        <dbReference type="SAM" id="Phobius"/>
    </source>
</evidence>
<dbReference type="RefSeq" id="WP_110391690.1">
    <property type="nucleotide sequence ID" value="NZ_QJKI01000022.1"/>
</dbReference>
<keyword evidence="3" id="KW-1185">Reference proteome</keyword>
<keyword evidence="1" id="KW-1133">Transmembrane helix</keyword>
<dbReference type="OrthoDB" id="6286374at2"/>
<reference evidence="2 3" key="1">
    <citation type="submission" date="2018-05" db="EMBL/GenBank/DDBJ databases">
        <title>Genomic Encyclopedia of Type Strains, Phase IV (KMG-IV): sequencing the most valuable type-strain genomes for metagenomic binning, comparative biology and taxonomic classification.</title>
        <authorList>
            <person name="Goeker M."/>
        </authorList>
    </citation>
    <scope>NUCLEOTIDE SEQUENCE [LARGE SCALE GENOMIC DNA]</scope>
    <source>
        <strain evidence="2 3">DSM 29661</strain>
    </source>
</reference>
<keyword evidence="1" id="KW-0812">Transmembrane</keyword>
<evidence type="ECO:0000313" key="3">
    <source>
        <dbReference type="Proteomes" id="UP000247555"/>
    </source>
</evidence>
<proteinExistence type="predicted"/>
<feature type="transmembrane region" description="Helical" evidence="1">
    <location>
        <begin position="6"/>
        <end position="28"/>
    </location>
</feature>
<feature type="transmembrane region" description="Helical" evidence="1">
    <location>
        <begin position="246"/>
        <end position="268"/>
    </location>
</feature>
<name>A0A318KLG5_9NEIS</name>
<comment type="caution">
    <text evidence="2">The sequence shown here is derived from an EMBL/GenBank/DDBJ whole genome shotgun (WGS) entry which is preliminary data.</text>
</comment>
<dbReference type="EMBL" id="QJKI01000022">
    <property type="protein sequence ID" value="PXX76125.1"/>
    <property type="molecule type" value="Genomic_DNA"/>
</dbReference>
<dbReference type="AlphaFoldDB" id="A0A318KLG5"/>
<sequence length="292" mass="31972">MFNSTVLEVAIGMISCYCAVSLIVSSINEGVSSMLQLRGKYLLQGIQKLLNDPDFNHMAQAVYNNAQFHPAGNGQAVNAKDLESLPSYASPRQFATALTDTLTTLQTLPGDMGSAIQNIPNPQLRQALSSMYERAGNDLSQFEAEVAYWFDQSMQRLAGAYKRTIQVWTVVFGLVLAMVFNIDTFHLFKVLWLHPTLAANISADQFANAQVAMDQLSVTSLPIGWEKPPFSWGADGPHWNYGLSDFLLMALGWGVTALTTLFGAPFWFDLLQKATHLRGAGNKPASTPNTAS</sequence>
<feature type="transmembrane region" description="Helical" evidence="1">
    <location>
        <begin position="165"/>
        <end position="188"/>
    </location>
</feature>
<dbReference type="Proteomes" id="UP000247555">
    <property type="component" value="Unassembled WGS sequence"/>
</dbReference>